<proteinExistence type="predicted"/>
<accession>A0AAV2ZZF4</accession>
<reference evidence="1" key="1">
    <citation type="thesis" date="2020" institute="ProQuest LLC" country="789 East Eisenhower Parkway, Ann Arbor, MI, USA">
        <title>Comparative Genomics and Chromosome Evolution.</title>
        <authorList>
            <person name="Mudd A.B."/>
        </authorList>
    </citation>
    <scope>NUCLEOTIDE SEQUENCE</scope>
    <source>
        <strain evidence="1">1538</strain>
        <tissue evidence="1">Blood</tissue>
    </source>
</reference>
<comment type="caution">
    <text evidence="1">The sequence shown here is derived from an EMBL/GenBank/DDBJ whole genome shotgun (WGS) entry which is preliminary data.</text>
</comment>
<protein>
    <submittedName>
        <fullName evidence="1">Uncharacterized protein</fullName>
    </submittedName>
</protein>
<evidence type="ECO:0000313" key="2">
    <source>
        <dbReference type="Proteomes" id="UP001181693"/>
    </source>
</evidence>
<dbReference type="Proteomes" id="UP001181693">
    <property type="component" value="Unassembled WGS sequence"/>
</dbReference>
<name>A0AAV2ZZF4_PYXAD</name>
<keyword evidence="2" id="KW-1185">Reference proteome</keyword>
<gene>
    <name evidence="1" type="ORF">GDO54_004552</name>
</gene>
<dbReference type="EMBL" id="DYDO01000012">
    <property type="protein sequence ID" value="DBA15323.1"/>
    <property type="molecule type" value="Genomic_DNA"/>
</dbReference>
<evidence type="ECO:0000313" key="1">
    <source>
        <dbReference type="EMBL" id="DBA15323.1"/>
    </source>
</evidence>
<organism evidence="1 2">
    <name type="scientific">Pyxicephalus adspersus</name>
    <name type="common">African bullfrog</name>
    <dbReference type="NCBI Taxonomy" id="30357"/>
    <lineage>
        <taxon>Eukaryota</taxon>
        <taxon>Metazoa</taxon>
        <taxon>Chordata</taxon>
        <taxon>Craniata</taxon>
        <taxon>Vertebrata</taxon>
        <taxon>Euteleostomi</taxon>
        <taxon>Amphibia</taxon>
        <taxon>Batrachia</taxon>
        <taxon>Anura</taxon>
        <taxon>Neobatrachia</taxon>
        <taxon>Ranoidea</taxon>
        <taxon>Pyxicephalidae</taxon>
        <taxon>Pyxicephalinae</taxon>
        <taxon>Pyxicephalus</taxon>
    </lineage>
</organism>
<dbReference type="AlphaFoldDB" id="A0AAV2ZZF4"/>
<sequence length="91" mass="10650">MFGLWWDGMNRHVRMNPPLNQCNPFLKQNVQAYLTGPMWDLHGSVCYPKLRTLPPVFYMEISRADIFCYKKAPPCLAKREIFGEATTLKKK</sequence>